<gene>
    <name evidence="1" type="ORF">EGD98_17010</name>
</gene>
<dbReference type="Proteomes" id="UP000783863">
    <property type="component" value="Unassembled WGS sequence"/>
</dbReference>
<sequence>MTDIPEEVLPNDEAAFHYRLLMLDEFDGEIDGAKKYHKSLVEFRESANLREDWPFRRVYWGPMDPGFSSILESYDDLQLVYKEDDGNIHIYKETEKGSRVARGLKEGLRILKKDQTQQRETELQLIAKVNKDRLGSEIEEDDIIQKLKESPLGSEV</sequence>
<organism evidence="1 2">
    <name type="scientific">Haloarcula salinisoli</name>
    <dbReference type="NCBI Taxonomy" id="2487746"/>
    <lineage>
        <taxon>Archaea</taxon>
        <taxon>Methanobacteriati</taxon>
        <taxon>Methanobacteriota</taxon>
        <taxon>Stenosarchaea group</taxon>
        <taxon>Halobacteria</taxon>
        <taxon>Halobacteriales</taxon>
        <taxon>Haloarculaceae</taxon>
        <taxon>Haloarcula</taxon>
    </lineage>
</organism>
<dbReference type="AlphaFoldDB" id="A0A8J7YH06"/>
<dbReference type="RefSeq" id="WP_220589596.1">
    <property type="nucleotide sequence ID" value="NZ_RKLQ01000003.1"/>
</dbReference>
<comment type="caution">
    <text evidence="1">The sequence shown here is derived from an EMBL/GenBank/DDBJ whole genome shotgun (WGS) entry which is preliminary data.</text>
</comment>
<proteinExistence type="predicted"/>
<name>A0A8J7YH06_9EURY</name>
<dbReference type="EMBL" id="RKLQ01000003">
    <property type="protein sequence ID" value="MBX0305362.1"/>
    <property type="molecule type" value="Genomic_DNA"/>
</dbReference>
<protein>
    <submittedName>
        <fullName evidence="1">Uncharacterized protein</fullName>
    </submittedName>
</protein>
<evidence type="ECO:0000313" key="2">
    <source>
        <dbReference type="Proteomes" id="UP000783863"/>
    </source>
</evidence>
<evidence type="ECO:0000313" key="1">
    <source>
        <dbReference type="EMBL" id="MBX0305362.1"/>
    </source>
</evidence>
<accession>A0A8J7YH06</accession>
<keyword evidence="2" id="KW-1185">Reference proteome</keyword>
<reference evidence="1" key="1">
    <citation type="submission" date="2021-06" db="EMBL/GenBank/DDBJ databases">
        <title>Halomicroarcula sp. F24A a new haloarchaeum isolated from saline soil.</title>
        <authorList>
            <person name="Duran-Viseras A."/>
            <person name="Sanchez-Porro C."/>
            <person name="Ventosa A."/>
        </authorList>
    </citation>
    <scope>NUCLEOTIDE SEQUENCE</scope>
    <source>
        <strain evidence="1">F24A</strain>
    </source>
</reference>